<keyword evidence="4" id="KW-0813">Transport</keyword>
<keyword evidence="4" id="KW-0406">Ion transport</keyword>
<dbReference type="Pfam" id="PF00248">
    <property type="entry name" value="Aldo_ket_red"/>
    <property type="match status" value="1"/>
</dbReference>
<keyword evidence="4" id="KW-0407">Ion channel</keyword>
<dbReference type="GO" id="GO:0034220">
    <property type="term" value="P:monoatomic ion transmembrane transport"/>
    <property type="evidence" value="ECO:0007669"/>
    <property type="project" value="UniProtKB-KW"/>
</dbReference>
<gene>
    <name evidence="4" type="primary">KCNAB2_17</name>
    <name evidence="4" type="ORF">PHYPSEUDO_015461</name>
</gene>
<evidence type="ECO:0000313" key="5">
    <source>
        <dbReference type="Proteomes" id="UP000694044"/>
    </source>
</evidence>
<dbReference type="PANTHER" id="PTHR43150:SF2">
    <property type="entry name" value="HYPERKINETIC, ISOFORM M"/>
    <property type="match status" value="1"/>
</dbReference>
<proteinExistence type="predicted"/>
<keyword evidence="1" id="KW-0521">NADP</keyword>
<organism evidence="4 5">
    <name type="scientific">Phytophthora pseudosyringae</name>
    <dbReference type="NCBI Taxonomy" id="221518"/>
    <lineage>
        <taxon>Eukaryota</taxon>
        <taxon>Sar</taxon>
        <taxon>Stramenopiles</taxon>
        <taxon>Oomycota</taxon>
        <taxon>Peronosporomycetes</taxon>
        <taxon>Peronosporales</taxon>
        <taxon>Peronosporaceae</taxon>
        <taxon>Phytophthora</taxon>
    </lineage>
</organism>
<evidence type="ECO:0000256" key="1">
    <source>
        <dbReference type="ARBA" id="ARBA00022857"/>
    </source>
</evidence>
<dbReference type="InterPro" id="IPR023210">
    <property type="entry name" value="NADP_OxRdtase_dom"/>
</dbReference>
<name>A0A8T1V5S2_9STRA</name>
<dbReference type="EMBL" id="JAGDFM010000963">
    <property type="protein sequence ID" value="KAG7375713.1"/>
    <property type="molecule type" value="Genomic_DNA"/>
</dbReference>
<dbReference type="Proteomes" id="UP000694044">
    <property type="component" value="Unassembled WGS sequence"/>
</dbReference>
<evidence type="ECO:0000313" key="4">
    <source>
        <dbReference type="EMBL" id="KAG7375713.1"/>
    </source>
</evidence>
<sequence length="366" mass="40639">MATTSTANKNPRMPYRFLGNSGLLVSKLSLGSWMDFDDQFTPDAWFAMMKMAFEHGINLFDNAEIYGRGQAERNMGTAIKEGVHEGVWSREDLVITTKIFYGSLGFPEGPFGKGPASGLPSNAQGLSRKHIVEGTKASLERLQLEYVDVIFCHRADAFTPIEETVRAMNFVIQQGWAFYWGTSSWSAAQIVEACEIADRLGLARPIVEQPEYNLIERNMVEFEYVDLYKKYKLGLTTWSPLGFGTLTGKYSSGGASDGARLRTPEWSAVVPDFAERVAKAEKLKPIAEALGIPMALLAIAWCVCNDNVTTVLLGAKTPAQLAQNLQALDVLPKLTRDVKDKIEAALPFVPHAQEKDWASHMRQRHL</sequence>
<feature type="domain" description="NADP-dependent oxidoreductase" evidence="3">
    <location>
        <begin position="27"/>
        <end position="344"/>
    </location>
</feature>
<comment type="caution">
    <text evidence="4">The sequence shown here is derived from an EMBL/GenBank/DDBJ whole genome shotgun (WGS) entry which is preliminary data.</text>
</comment>
<evidence type="ECO:0000256" key="2">
    <source>
        <dbReference type="ARBA" id="ARBA00023002"/>
    </source>
</evidence>
<accession>A0A8T1V5S2</accession>
<dbReference type="InterPro" id="IPR005399">
    <property type="entry name" value="K_chnl_volt-dep_bsu_KCNAB-rel"/>
</dbReference>
<dbReference type="PANTHER" id="PTHR43150">
    <property type="entry name" value="HYPERKINETIC, ISOFORM M"/>
    <property type="match status" value="1"/>
</dbReference>
<dbReference type="OrthoDB" id="1720422at2759"/>
<protein>
    <submittedName>
        <fullName evidence="4">Voltage-gated potassium channel subunit beta-2</fullName>
    </submittedName>
</protein>
<evidence type="ECO:0000259" key="3">
    <source>
        <dbReference type="Pfam" id="PF00248"/>
    </source>
</evidence>
<dbReference type="AlphaFoldDB" id="A0A8T1V5S2"/>
<dbReference type="GO" id="GO:0016491">
    <property type="term" value="F:oxidoreductase activity"/>
    <property type="evidence" value="ECO:0007669"/>
    <property type="project" value="UniProtKB-KW"/>
</dbReference>
<keyword evidence="2" id="KW-0560">Oxidoreductase</keyword>
<keyword evidence="5" id="KW-1185">Reference proteome</keyword>
<reference evidence="4" key="1">
    <citation type="submission" date="2021-02" db="EMBL/GenBank/DDBJ databases">
        <authorList>
            <person name="Palmer J.M."/>
        </authorList>
    </citation>
    <scope>NUCLEOTIDE SEQUENCE</scope>
    <source>
        <strain evidence="4">SCRP734</strain>
    </source>
</reference>